<keyword evidence="3" id="KW-0413">Isomerase</keyword>
<organism evidence="7 8">
    <name type="scientific">Chironomus riparius</name>
    <dbReference type="NCBI Taxonomy" id="315576"/>
    <lineage>
        <taxon>Eukaryota</taxon>
        <taxon>Metazoa</taxon>
        <taxon>Ecdysozoa</taxon>
        <taxon>Arthropoda</taxon>
        <taxon>Hexapoda</taxon>
        <taxon>Insecta</taxon>
        <taxon>Pterygota</taxon>
        <taxon>Neoptera</taxon>
        <taxon>Endopterygota</taxon>
        <taxon>Diptera</taxon>
        <taxon>Nematocera</taxon>
        <taxon>Chironomoidea</taxon>
        <taxon>Chironomidae</taxon>
        <taxon>Chironominae</taxon>
        <taxon>Chironomus</taxon>
    </lineage>
</organism>
<feature type="region of interest" description="Disordered" evidence="5">
    <location>
        <begin position="652"/>
        <end position="688"/>
    </location>
</feature>
<proteinExistence type="inferred from homology"/>
<dbReference type="Proteomes" id="UP001153620">
    <property type="component" value="Chromosome 1"/>
</dbReference>
<accession>A0A9N9RN79</accession>
<comment type="similarity">
    <text evidence="1">Belongs to the pseudouridine synthase TruD family.</text>
</comment>
<dbReference type="PANTHER" id="PTHR13326:SF31">
    <property type="entry name" value="PSEUDOURIDYLATE SYNTHASE 7 HOMOLOG"/>
    <property type="match status" value="1"/>
</dbReference>
<dbReference type="PIRSF" id="PIRSF037016">
    <property type="entry name" value="Pseudouridin_synth_euk_prd"/>
    <property type="match status" value="1"/>
</dbReference>
<evidence type="ECO:0000256" key="2">
    <source>
        <dbReference type="ARBA" id="ARBA00022694"/>
    </source>
</evidence>
<dbReference type="GO" id="GO:0008033">
    <property type="term" value="P:tRNA processing"/>
    <property type="evidence" value="ECO:0007669"/>
    <property type="project" value="UniProtKB-KW"/>
</dbReference>
<reference evidence="7" key="1">
    <citation type="submission" date="2022-01" db="EMBL/GenBank/DDBJ databases">
        <authorList>
            <person name="King R."/>
        </authorList>
    </citation>
    <scope>NUCLEOTIDE SEQUENCE</scope>
</reference>
<dbReference type="InterPro" id="IPR042214">
    <property type="entry name" value="TruD_catalytic"/>
</dbReference>
<evidence type="ECO:0000313" key="8">
    <source>
        <dbReference type="Proteomes" id="UP001153620"/>
    </source>
</evidence>
<dbReference type="PROSITE" id="PS50984">
    <property type="entry name" value="TRUD"/>
    <property type="match status" value="1"/>
</dbReference>
<dbReference type="GO" id="GO:0009982">
    <property type="term" value="F:pseudouridine synthase activity"/>
    <property type="evidence" value="ECO:0007669"/>
    <property type="project" value="InterPro"/>
</dbReference>
<comment type="catalytic activity">
    <reaction evidence="4">
        <text>a uridine in tRNA = a pseudouridine in tRNA</text>
        <dbReference type="Rhea" id="RHEA:54572"/>
        <dbReference type="Rhea" id="RHEA-COMP:13339"/>
        <dbReference type="Rhea" id="RHEA-COMP:13934"/>
        <dbReference type="ChEBI" id="CHEBI:65314"/>
        <dbReference type="ChEBI" id="CHEBI:65315"/>
    </reaction>
</comment>
<dbReference type="GO" id="GO:0003723">
    <property type="term" value="F:RNA binding"/>
    <property type="evidence" value="ECO:0007669"/>
    <property type="project" value="InterPro"/>
</dbReference>
<dbReference type="CDD" id="cd02576">
    <property type="entry name" value="PseudoU_synth_ScPUS7"/>
    <property type="match status" value="1"/>
</dbReference>
<dbReference type="OrthoDB" id="447290at2759"/>
<evidence type="ECO:0000256" key="3">
    <source>
        <dbReference type="ARBA" id="ARBA00023235"/>
    </source>
</evidence>
<dbReference type="Pfam" id="PF01142">
    <property type="entry name" value="TruD"/>
    <property type="match status" value="1"/>
</dbReference>
<keyword evidence="8" id="KW-1185">Reference proteome</keyword>
<evidence type="ECO:0000256" key="1">
    <source>
        <dbReference type="ARBA" id="ARBA00007953"/>
    </source>
</evidence>
<dbReference type="GO" id="GO:0001522">
    <property type="term" value="P:pseudouridine synthesis"/>
    <property type="evidence" value="ECO:0007669"/>
    <property type="project" value="InterPro"/>
</dbReference>
<evidence type="ECO:0000256" key="5">
    <source>
        <dbReference type="SAM" id="MobiDB-lite"/>
    </source>
</evidence>
<evidence type="ECO:0000259" key="6">
    <source>
        <dbReference type="PROSITE" id="PS50984"/>
    </source>
</evidence>
<sequence>MLIFNFLVKRYRYSIAAQQLNLIMGRDHQKFHNKHRFNKNKGNFNQNYDKSWQTDKRLLECDVGIVKYISDIEGFHGIIKARFSDFHVNEIDLDGKEATLTDFAVPQLSDFEVPTDNTVNIKEFLDDEKAKEIEELINNEDYHKSVLIEVTDFDKDRRSSLHQALRKVYGKKLSNNTISTGTDRKFIQVKKFSKGDQDVRGWKWPHEFTYFVLYKENLDTMQAVSLLAKNLKIKSSLLSFAGTKDKRAKTTQWVCAKKVEPSKICQASCRIKVGGKVKVGNFKFNKKPLKLGELSANRFQIALRSVKGEELLMTESLKSIQELGFINYYGMQRFGNCITIPTFEVGKALLRSDFKEAVDLILKEREGEPPFMAKMRACWKETRDAQKALKMIDNQHSTYVEAKLLSSLVKLNSNGNYNYLQALQTLPKNMLMLYTHAYQSLIFNQVVSKRRELGLSVLEGDLVFRDATNVVEQETVIIEDITEDDNDKEIEIVEPESKFKEMVRPLTKEDVESGKYSIFDIVLVLPGHDITYPSNAIGDYYTELMNKDDLSSEKLKSKHKMFSLCGAYRKAFVKPQKFSWKFLKYADQNDDLILSDYSRMMKDPEIESNKDGQNTALILDFSLPTSCYATMLLRELLKSDTSSANQMLLQKELTSANETESSKRKIEDTDIVEDEPSLKKIATEAATN</sequence>
<reference evidence="7" key="2">
    <citation type="submission" date="2022-10" db="EMBL/GenBank/DDBJ databases">
        <authorList>
            <consortium name="ENA_rothamsted_submissions"/>
            <consortium name="culmorum"/>
            <person name="King R."/>
        </authorList>
    </citation>
    <scope>NUCLEOTIDE SEQUENCE</scope>
</reference>
<dbReference type="Gene3D" id="3.30.2350.20">
    <property type="entry name" value="TruD, catalytic domain"/>
    <property type="match status" value="2"/>
</dbReference>
<dbReference type="EMBL" id="OU895877">
    <property type="protein sequence ID" value="CAG9799829.1"/>
    <property type="molecule type" value="Genomic_DNA"/>
</dbReference>
<dbReference type="InterPro" id="IPR011760">
    <property type="entry name" value="PsdUridine_synth_TruD_insert"/>
</dbReference>
<dbReference type="SUPFAM" id="SSF55120">
    <property type="entry name" value="Pseudouridine synthase"/>
    <property type="match status" value="1"/>
</dbReference>
<feature type="domain" description="TRUD" evidence="6">
    <location>
        <begin position="324"/>
        <end position="574"/>
    </location>
</feature>
<keyword evidence="2" id="KW-0819">tRNA processing</keyword>
<protein>
    <recommendedName>
        <fullName evidence="6">TRUD domain-containing protein</fullName>
    </recommendedName>
</protein>
<dbReference type="InterPro" id="IPR020103">
    <property type="entry name" value="PsdUridine_synth_cat_dom_sf"/>
</dbReference>
<dbReference type="PANTHER" id="PTHR13326">
    <property type="entry name" value="TRNA PSEUDOURIDINE SYNTHASE D"/>
    <property type="match status" value="1"/>
</dbReference>
<dbReference type="GO" id="GO:0005634">
    <property type="term" value="C:nucleus"/>
    <property type="evidence" value="ECO:0007669"/>
    <property type="project" value="TreeGrafter"/>
</dbReference>
<evidence type="ECO:0000256" key="4">
    <source>
        <dbReference type="ARBA" id="ARBA00036943"/>
    </source>
</evidence>
<dbReference type="InterPro" id="IPR001656">
    <property type="entry name" value="PsdUridine_synth_TruD"/>
</dbReference>
<name>A0A9N9RN79_9DIPT</name>
<evidence type="ECO:0000313" key="7">
    <source>
        <dbReference type="EMBL" id="CAG9799829.1"/>
    </source>
</evidence>
<dbReference type="NCBIfam" id="TIGR00094">
    <property type="entry name" value="tRNA_TruD_broad"/>
    <property type="match status" value="1"/>
</dbReference>
<dbReference type="AlphaFoldDB" id="A0A9N9RN79"/>
<gene>
    <name evidence="7" type="ORF">CHIRRI_LOCUS2787</name>
</gene>